<reference evidence="2" key="1">
    <citation type="submission" date="2018-01" db="EMBL/GenBank/DDBJ databases">
        <authorList>
            <person name="Regsiter A."/>
            <person name="William W."/>
        </authorList>
    </citation>
    <scope>NUCLEOTIDE SEQUENCE</scope>
    <source>
        <strain evidence="2">TRIP AH-1</strain>
    </source>
</reference>
<evidence type="ECO:0000256" key="1">
    <source>
        <dbReference type="SAM" id="Phobius"/>
    </source>
</evidence>
<keyword evidence="1" id="KW-0472">Membrane</keyword>
<name>A0A445N412_9BACT</name>
<evidence type="ECO:0000313" key="2">
    <source>
        <dbReference type="EMBL" id="SPD76416.1"/>
    </source>
</evidence>
<dbReference type="AlphaFoldDB" id="A0A445N412"/>
<keyword evidence="1" id="KW-0812">Transmembrane</keyword>
<dbReference type="InterPro" id="IPR054622">
    <property type="entry name" value="DVU0150-like"/>
</dbReference>
<organism evidence="2">
    <name type="scientific">uncultured Desulfobacterium sp</name>
    <dbReference type="NCBI Taxonomy" id="201089"/>
    <lineage>
        <taxon>Bacteria</taxon>
        <taxon>Pseudomonadati</taxon>
        <taxon>Thermodesulfobacteriota</taxon>
        <taxon>Desulfobacteria</taxon>
        <taxon>Desulfobacterales</taxon>
        <taxon>Desulfobacteriaceae</taxon>
        <taxon>Desulfobacterium</taxon>
        <taxon>environmental samples</taxon>
    </lineage>
</organism>
<accession>A0A445N412</accession>
<feature type="transmembrane region" description="Helical" evidence="1">
    <location>
        <begin position="57"/>
        <end position="84"/>
    </location>
</feature>
<dbReference type="NCBIfam" id="NF040783">
    <property type="entry name" value="DVU0150_fam"/>
    <property type="match status" value="1"/>
</dbReference>
<dbReference type="EMBL" id="OJIN01000239">
    <property type="protein sequence ID" value="SPD76416.1"/>
    <property type="molecule type" value="Genomic_DNA"/>
</dbReference>
<keyword evidence="1" id="KW-1133">Transmembrane helix</keyword>
<proteinExistence type="predicted"/>
<gene>
    <name evidence="2" type="ORF">PITCH_A920044</name>
</gene>
<sequence>MLINKLKLLCGLIGMIAALWPGFLLAAGEKAAAIVIVADTRGLTGLMKWWGSLYNESHAWFSALTVVLIPIIGVLFGVVADLIMSHMGIDLKSRELAEH</sequence>
<protein>
    <submittedName>
        <fullName evidence="2">Uncharacterized protein</fullName>
    </submittedName>
</protein>